<organism evidence="2 3">
    <name type="scientific">Trichoglossum hirsutum</name>
    <dbReference type="NCBI Taxonomy" id="265104"/>
    <lineage>
        <taxon>Eukaryota</taxon>
        <taxon>Fungi</taxon>
        <taxon>Dikarya</taxon>
        <taxon>Ascomycota</taxon>
        <taxon>Pezizomycotina</taxon>
        <taxon>Geoglossomycetes</taxon>
        <taxon>Geoglossales</taxon>
        <taxon>Geoglossaceae</taxon>
        <taxon>Trichoglossum</taxon>
    </lineage>
</organism>
<dbReference type="Proteomes" id="UP000750711">
    <property type="component" value="Unassembled WGS sequence"/>
</dbReference>
<evidence type="ECO:0000256" key="1">
    <source>
        <dbReference type="SAM" id="MobiDB-lite"/>
    </source>
</evidence>
<protein>
    <submittedName>
        <fullName evidence="2">Uncharacterized protein</fullName>
    </submittedName>
</protein>
<keyword evidence="3" id="KW-1185">Reference proteome</keyword>
<sequence>EDDLPSTKYQTISFSTAQIIQRPSSNKQLILDPVPCDPQANISILTKDDRDLARKLSRADPLTSSLLSCRGVVKVTDLTGQTKNKISSFNFVFNIPKGMGNPRSLRSTLNHDSAAADGKASSLKQSLIFQDHRPPLGASYFLGFEKFRLANGRTLRVGDCVWEKDLYRHPSRQGLKPEEDYTMQHDVYGLGVCLLEIGLWESFVIYHGDNESGGGSPTPSTLLPPSMEKYAGGRGGGDDNEDEVKKAFITKEHLVQLAKQHLPSHMGDKYTQIVVTCLTYPGETSADFGNATEFEDADGVLIGVRYIEKVLLKPEGISI</sequence>
<evidence type="ECO:0000313" key="3">
    <source>
        <dbReference type="Proteomes" id="UP000750711"/>
    </source>
</evidence>
<dbReference type="AlphaFoldDB" id="A0A9P8IG21"/>
<gene>
    <name evidence="2" type="ORF">GP486_007306</name>
</gene>
<reference evidence="2" key="1">
    <citation type="submission" date="2021-03" db="EMBL/GenBank/DDBJ databases">
        <title>Comparative genomics and phylogenomic investigation of the class Geoglossomycetes provide insights into ecological specialization and systematics.</title>
        <authorList>
            <person name="Melie T."/>
            <person name="Pirro S."/>
            <person name="Miller A.N."/>
            <person name="Quandt A."/>
        </authorList>
    </citation>
    <scope>NUCLEOTIDE SEQUENCE</scope>
    <source>
        <strain evidence="2">CAQ_001_2017</strain>
    </source>
</reference>
<dbReference type="PANTHER" id="PTHR37542:SF1">
    <property type="entry name" value="PRION-INHIBITION AND PROPAGATION HELO DOMAIN-CONTAINING PROTEIN"/>
    <property type="match status" value="1"/>
</dbReference>
<comment type="caution">
    <text evidence="2">The sequence shown here is derived from an EMBL/GenBank/DDBJ whole genome shotgun (WGS) entry which is preliminary data.</text>
</comment>
<dbReference type="PANTHER" id="PTHR37542">
    <property type="entry name" value="HELO DOMAIN-CONTAINING PROTEIN-RELATED"/>
    <property type="match status" value="1"/>
</dbReference>
<feature type="region of interest" description="Disordered" evidence="1">
    <location>
        <begin position="211"/>
        <end position="241"/>
    </location>
</feature>
<accession>A0A9P8IG21</accession>
<feature type="compositionally biased region" description="Low complexity" evidence="1">
    <location>
        <begin position="217"/>
        <end position="226"/>
    </location>
</feature>
<proteinExistence type="predicted"/>
<name>A0A9P8IG21_9PEZI</name>
<evidence type="ECO:0000313" key="2">
    <source>
        <dbReference type="EMBL" id="KAH0551480.1"/>
    </source>
</evidence>
<dbReference type="EMBL" id="JAGHQM010001995">
    <property type="protein sequence ID" value="KAH0551480.1"/>
    <property type="molecule type" value="Genomic_DNA"/>
</dbReference>
<feature type="non-terminal residue" evidence="2">
    <location>
        <position position="319"/>
    </location>
</feature>